<evidence type="ECO:0000259" key="1">
    <source>
        <dbReference type="PROSITE" id="PS50878"/>
    </source>
</evidence>
<evidence type="ECO:0000313" key="2">
    <source>
        <dbReference type="Ensembl" id="ENSLLEP00000038261.1"/>
    </source>
</evidence>
<dbReference type="PROSITE" id="PS50878">
    <property type="entry name" value="RT_POL"/>
    <property type="match status" value="1"/>
</dbReference>
<reference evidence="2" key="2">
    <citation type="submission" date="2025-09" db="UniProtKB">
        <authorList>
            <consortium name="Ensembl"/>
        </authorList>
    </citation>
    <scope>IDENTIFICATION</scope>
</reference>
<dbReference type="PANTHER" id="PTHR31635:SF196">
    <property type="entry name" value="REVERSE TRANSCRIPTASE DOMAIN-CONTAINING PROTEIN-RELATED"/>
    <property type="match status" value="1"/>
</dbReference>
<dbReference type="Proteomes" id="UP000694569">
    <property type="component" value="Unplaced"/>
</dbReference>
<keyword evidence="3" id="KW-1185">Reference proteome</keyword>
<protein>
    <recommendedName>
        <fullName evidence="1">Reverse transcriptase domain-containing protein</fullName>
    </recommendedName>
</protein>
<dbReference type="InterPro" id="IPR043502">
    <property type="entry name" value="DNA/RNA_pol_sf"/>
</dbReference>
<dbReference type="AlphaFoldDB" id="A0A8C5QJ35"/>
<dbReference type="PANTHER" id="PTHR31635">
    <property type="entry name" value="REVERSE TRANSCRIPTASE DOMAIN-CONTAINING PROTEIN-RELATED"/>
    <property type="match status" value="1"/>
</dbReference>
<sequence length="692" mass="77743">MERKLNYTSYTQGNKAGKLLASKLRARRVQTKITHIESSGGQTVRNPAMIVSEFANYYSSLYNLKLDSAIPPPCPTDISTFLAEAHLPTLLPHQQADLLAPFSEEDIYKAIRALPKGKAPGPDGLSNLYYQSFASLLVPTLTALFNTIKTTGHVPPEMLLATVVTLPKPGKPPTNCANFRPISLLNVDIKLYAKLLASRIAHLLPKLIHPDQTGFVQGRQTCDNTRCLFDMIDLANRSKTPGLLLSLDAEKAFDRMHWGFMRQTLEAFRFPALFIQSVMALYSTPSAKVLSMGFPSPAFPITNGTRQGCPLSPLIFVLALEPLASHIRLHPLISGLPTLAGEQELALFADDILLYLSTPETSLPPLFNLLEKYGPLSYYKNNVGKTQALPLHIPGPSLVALKTQYFLDWRSESIKYLGIFLTKNRSSIVKHNFLPLLQSIEKQLQSWHTVELSWLGRMASLKMSILPQILYYFRNISIFLPAHILLRMQKLLFAHIWKRKPPRVSANTITTPREKGGLGFPDLLRYYRASLLAQLLAALHASEPPLWLRLENAVITPNSVRDFMWYDPLPRSKLEGVLPSSYLSVLTWPHWGRPLLKPFRLLGFAPLSFLSRLSPDLCLASWTLQGITLIQNLLTPTSIKPFPDLVQEFGIPLNELFTYLRIKHILLTHRVGAIPDKDITAFHRLCLGKKNY</sequence>
<dbReference type="SUPFAM" id="SSF56672">
    <property type="entry name" value="DNA/RNA polymerases"/>
    <property type="match status" value="1"/>
</dbReference>
<feature type="domain" description="Reverse transcriptase" evidence="1">
    <location>
        <begin position="147"/>
        <end position="421"/>
    </location>
</feature>
<dbReference type="GeneTree" id="ENSGT00940000163630"/>
<evidence type="ECO:0000313" key="3">
    <source>
        <dbReference type="Proteomes" id="UP000694569"/>
    </source>
</evidence>
<name>A0A8C5QJ35_9ANUR</name>
<dbReference type="CDD" id="cd01650">
    <property type="entry name" value="RT_nLTR_like"/>
    <property type="match status" value="1"/>
</dbReference>
<accession>A0A8C5QJ35</accession>
<proteinExistence type="predicted"/>
<dbReference type="Pfam" id="PF00078">
    <property type="entry name" value="RVT_1"/>
    <property type="match status" value="1"/>
</dbReference>
<reference evidence="2" key="1">
    <citation type="submission" date="2025-08" db="UniProtKB">
        <authorList>
            <consortium name="Ensembl"/>
        </authorList>
    </citation>
    <scope>IDENTIFICATION</scope>
</reference>
<dbReference type="OrthoDB" id="8055997at2759"/>
<organism evidence="2 3">
    <name type="scientific">Leptobrachium leishanense</name>
    <name type="common">Leishan spiny toad</name>
    <dbReference type="NCBI Taxonomy" id="445787"/>
    <lineage>
        <taxon>Eukaryota</taxon>
        <taxon>Metazoa</taxon>
        <taxon>Chordata</taxon>
        <taxon>Craniata</taxon>
        <taxon>Vertebrata</taxon>
        <taxon>Euteleostomi</taxon>
        <taxon>Amphibia</taxon>
        <taxon>Batrachia</taxon>
        <taxon>Anura</taxon>
        <taxon>Pelobatoidea</taxon>
        <taxon>Megophryidae</taxon>
        <taxon>Leptobrachium</taxon>
    </lineage>
</organism>
<dbReference type="Ensembl" id="ENSLLET00000039760.1">
    <property type="protein sequence ID" value="ENSLLEP00000038261.1"/>
    <property type="gene ID" value="ENSLLEG00000024266.1"/>
</dbReference>
<dbReference type="InterPro" id="IPR000477">
    <property type="entry name" value="RT_dom"/>
</dbReference>